<dbReference type="Gramene" id="Jr14_06690_p1">
    <property type="protein sequence ID" value="cds.Jr14_06690_p1"/>
    <property type="gene ID" value="Jr14_06690"/>
</dbReference>
<organism evidence="4 5">
    <name type="scientific">Juglans regia</name>
    <name type="common">English walnut</name>
    <dbReference type="NCBI Taxonomy" id="51240"/>
    <lineage>
        <taxon>Eukaryota</taxon>
        <taxon>Viridiplantae</taxon>
        <taxon>Streptophyta</taxon>
        <taxon>Embryophyta</taxon>
        <taxon>Tracheophyta</taxon>
        <taxon>Spermatophyta</taxon>
        <taxon>Magnoliopsida</taxon>
        <taxon>eudicotyledons</taxon>
        <taxon>Gunneridae</taxon>
        <taxon>Pentapetalae</taxon>
        <taxon>rosids</taxon>
        <taxon>fabids</taxon>
        <taxon>Fagales</taxon>
        <taxon>Juglandaceae</taxon>
        <taxon>Juglans</taxon>
    </lineage>
</organism>
<evidence type="ECO:0000313" key="5">
    <source>
        <dbReference type="RefSeq" id="XP_018837458.2"/>
    </source>
</evidence>
<evidence type="ECO:0000256" key="2">
    <source>
        <dbReference type="ARBA" id="ARBA00023163"/>
    </source>
</evidence>
<keyword evidence="4" id="KW-1185">Reference proteome</keyword>
<reference evidence="5" key="1">
    <citation type="submission" date="2025-08" db="UniProtKB">
        <authorList>
            <consortium name="RefSeq"/>
        </authorList>
    </citation>
    <scope>IDENTIFICATION</scope>
    <source>
        <tissue evidence="5">Leaves</tissue>
    </source>
</reference>
<feature type="domain" description="IBH1-like N-terminal" evidence="3">
    <location>
        <begin position="14"/>
        <end position="82"/>
    </location>
</feature>
<dbReference type="OrthoDB" id="786845at2759"/>
<evidence type="ECO:0000256" key="1">
    <source>
        <dbReference type="ARBA" id="ARBA00023015"/>
    </source>
</evidence>
<dbReference type="Proteomes" id="UP000235220">
    <property type="component" value="Chromosome 14"/>
</dbReference>
<sequence>MNPKRFSSSTRPSTTVKSRFACGFLRALWRINRQRRTSTSASSREICRRYLRVKVAADVSMASAVGSRRAWSRAILLRKLRNQGQNGTVRVRRMSNIPRMRKRNICGNKCTEEVAGTCQAEQLRKLVPGGEEMDMCNLLGETAHYIECLTTQVNVMRRIAEILST</sequence>
<dbReference type="InterPro" id="IPR059002">
    <property type="entry name" value="IBH1_N"/>
</dbReference>
<dbReference type="GO" id="GO:0006355">
    <property type="term" value="P:regulation of DNA-templated transcription"/>
    <property type="evidence" value="ECO:0007669"/>
    <property type="project" value="InterPro"/>
</dbReference>
<dbReference type="Pfam" id="PF26576">
    <property type="entry name" value="IBH1_N"/>
    <property type="match status" value="1"/>
</dbReference>
<proteinExistence type="predicted"/>
<name>A0A2I4G0N8_JUGRE</name>
<dbReference type="GeneID" id="109003671"/>
<keyword evidence="1" id="KW-0805">Transcription regulation</keyword>
<keyword evidence="2" id="KW-0804">Transcription</keyword>
<dbReference type="PANTHER" id="PTHR33124">
    <property type="entry name" value="TRANSCRIPTION FACTOR IBH1-LIKE 1"/>
    <property type="match status" value="1"/>
</dbReference>
<dbReference type="PANTHER" id="PTHR33124:SF40">
    <property type="entry name" value="TRANSCRIPTION FACTOR IBH1"/>
    <property type="match status" value="1"/>
</dbReference>
<evidence type="ECO:0000313" key="4">
    <source>
        <dbReference type="Proteomes" id="UP000235220"/>
    </source>
</evidence>
<dbReference type="RefSeq" id="XP_018837458.2">
    <property type="nucleotide sequence ID" value="XM_018981913.2"/>
</dbReference>
<protein>
    <submittedName>
        <fullName evidence="5">Transcription factor IBH1-like</fullName>
    </submittedName>
</protein>
<dbReference type="KEGG" id="jre:109003671"/>
<dbReference type="STRING" id="51240.A0A2I4G0N8"/>
<gene>
    <name evidence="5" type="primary">LOC109003671</name>
</gene>
<accession>A0A2I4G0N8</accession>
<dbReference type="FunCoup" id="A0A2I4G0N8">
    <property type="interactions" value="206"/>
</dbReference>
<dbReference type="AlphaFoldDB" id="A0A2I4G0N8"/>
<dbReference type="InterPro" id="IPR044660">
    <property type="entry name" value="IBH1-like"/>
</dbReference>
<evidence type="ECO:0000259" key="3">
    <source>
        <dbReference type="Pfam" id="PF26576"/>
    </source>
</evidence>